<gene>
    <name evidence="2" type="ORF">EHS24_008239</name>
</gene>
<sequence length="275" mass="29918">MSSASQLRQLADTPIRDPISPEGLAAVLGSAPFISTPGAFNLRDMGLVPGSALRSGLVYRSAKLGPVQSEWIANKVGVVFDLRRPAERDKSPDPTIDGVPNVWNPPQAPYDAPNLAEFAIGDGSEAWGAQYLRVLKGYAVTFRQVLEHVRDRPGVPFLFHCTAGRDRTGVLAGILHGVAGTSPSASQLDYLISRIGTEPRRTELMMLVANSLGAGDKDAAGLENLASLRPSFWTLFIEGMQREYGDWDGYVRWLGFSDKDIAVIRSNLREQQGRL</sequence>
<protein>
    <recommendedName>
        <fullName evidence="1">Tyrosine specific protein phosphatases domain-containing protein</fullName>
    </recommendedName>
</protein>
<proteinExistence type="predicted"/>
<dbReference type="InterPro" id="IPR029021">
    <property type="entry name" value="Prot-tyrosine_phosphatase-like"/>
</dbReference>
<dbReference type="SUPFAM" id="SSF52799">
    <property type="entry name" value="(Phosphotyrosine protein) phosphatases II"/>
    <property type="match status" value="1"/>
</dbReference>
<evidence type="ECO:0000313" key="2">
    <source>
        <dbReference type="EMBL" id="RSH82035.1"/>
    </source>
</evidence>
<dbReference type="STRING" id="105984.A0A427XT93"/>
<dbReference type="RefSeq" id="XP_028476490.1">
    <property type="nucleotide sequence ID" value="XM_028623557.1"/>
</dbReference>
<comment type="caution">
    <text evidence="2">The sequence shown here is derived from an EMBL/GenBank/DDBJ whole genome shotgun (WGS) entry which is preliminary data.</text>
</comment>
<evidence type="ECO:0000259" key="1">
    <source>
        <dbReference type="PROSITE" id="PS50056"/>
    </source>
</evidence>
<dbReference type="PROSITE" id="PS00383">
    <property type="entry name" value="TYR_PHOSPHATASE_1"/>
    <property type="match status" value="1"/>
</dbReference>
<organism evidence="2 3">
    <name type="scientific">Apiotrichum porosum</name>
    <dbReference type="NCBI Taxonomy" id="105984"/>
    <lineage>
        <taxon>Eukaryota</taxon>
        <taxon>Fungi</taxon>
        <taxon>Dikarya</taxon>
        <taxon>Basidiomycota</taxon>
        <taxon>Agaricomycotina</taxon>
        <taxon>Tremellomycetes</taxon>
        <taxon>Trichosporonales</taxon>
        <taxon>Trichosporonaceae</taxon>
        <taxon>Apiotrichum</taxon>
    </lineage>
</organism>
<evidence type="ECO:0000313" key="3">
    <source>
        <dbReference type="Proteomes" id="UP000279236"/>
    </source>
</evidence>
<dbReference type="InterPro" id="IPR016130">
    <property type="entry name" value="Tyr_Pase_AS"/>
</dbReference>
<dbReference type="PROSITE" id="PS50056">
    <property type="entry name" value="TYR_PHOSPHATASE_2"/>
    <property type="match status" value="1"/>
</dbReference>
<dbReference type="Pfam" id="PF13350">
    <property type="entry name" value="Y_phosphatase3"/>
    <property type="match status" value="1"/>
</dbReference>
<dbReference type="AlphaFoldDB" id="A0A427XT93"/>
<dbReference type="GeneID" id="39592782"/>
<dbReference type="EMBL" id="RSCE01000006">
    <property type="protein sequence ID" value="RSH82035.1"/>
    <property type="molecule type" value="Genomic_DNA"/>
</dbReference>
<dbReference type="OrthoDB" id="449382at2759"/>
<reference evidence="2 3" key="1">
    <citation type="submission" date="2018-11" db="EMBL/GenBank/DDBJ databases">
        <title>Genome sequence of Apiotrichum porosum DSM 27194.</title>
        <authorList>
            <person name="Aliyu H."/>
            <person name="Gorte O."/>
            <person name="Ochsenreither K."/>
        </authorList>
    </citation>
    <scope>NUCLEOTIDE SEQUENCE [LARGE SCALE GENOMIC DNA]</scope>
    <source>
        <strain evidence="2 3">DSM 27194</strain>
    </source>
</reference>
<feature type="domain" description="Tyrosine specific protein phosphatases" evidence="1">
    <location>
        <begin position="143"/>
        <end position="174"/>
    </location>
</feature>
<dbReference type="InterPro" id="IPR026893">
    <property type="entry name" value="Tyr/Ser_Pase_IphP-type"/>
</dbReference>
<dbReference type="Proteomes" id="UP000279236">
    <property type="component" value="Unassembled WGS sequence"/>
</dbReference>
<keyword evidence="3" id="KW-1185">Reference proteome</keyword>
<accession>A0A427XT93</accession>
<dbReference type="Gene3D" id="3.90.190.10">
    <property type="entry name" value="Protein tyrosine phosphatase superfamily"/>
    <property type="match status" value="1"/>
</dbReference>
<dbReference type="GO" id="GO:0004721">
    <property type="term" value="F:phosphoprotein phosphatase activity"/>
    <property type="evidence" value="ECO:0007669"/>
    <property type="project" value="InterPro"/>
</dbReference>
<name>A0A427XT93_9TREE</name>
<dbReference type="InterPro" id="IPR000387">
    <property type="entry name" value="Tyr_Pase_dom"/>
</dbReference>